<evidence type="ECO:0000313" key="1">
    <source>
        <dbReference type="EMBL" id="MBC5991617.1"/>
    </source>
</evidence>
<evidence type="ECO:0000313" key="2">
    <source>
        <dbReference type="Proteomes" id="UP000603640"/>
    </source>
</evidence>
<dbReference type="Proteomes" id="UP000603640">
    <property type="component" value="Unassembled WGS sequence"/>
</dbReference>
<dbReference type="NCBIfam" id="TIGR03573">
    <property type="entry name" value="WbuX"/>
    <property type="match status" value="1"/>
</dbReference>
<proteinExistence type="predicted"/>
<dbReference type="InterPro" id="IPR020022">
    <property type="entry name" value="N-acetyl_sugar_amidoTrfase"/>
</dbReference>
<dbReference type="RefSeq" id="WP_187065616.1">
    <property type="nucleotide sequence ID" value="NZ_JACRVF010000001.1"/>
</dbReference>
<sequence length="373" mass="42596">MTSGFSQICKRCVMDTSDGSIFFDENGFCNHCNDYIGKAEKALEYSDLELTIQEIKSKKKGKYDCIVGLSGGVDSSYVALQAKKLGLSPLVVHFDNGWNSELAVKNIQNIVTTLDFDLYTLVVDWEEFKSLQLAYLRASVVDIEVPTDHAITGTIYRLASKYGIKYILSGSNIATESIMPDSWIYSKNDAINLKAINDSFGSIKLRTYPVFNFLDYTLATGLKGIKSVNILNYIPYNKDEAKKILTDELGWRDYGGKHYESIFTKFYQAYILPSKFNIDKRRAHLSSLICSGQITRQEALKELERPLYSEQELAADKEYVLKKLGLSEEEFENIMNLPVRSHNEFATDRNLKEGYMELLRKTSRFRKLLKFSR</sequence>
<gene>
    <name evidence="1" type="ORF">H8S84_02065</name>
</gene>
<organism evidence="1 2">
    <name type="scientific">Pontibacter cellulosilyticus</name>
    <dbReference type="NCBI Taxonomy" id="1720253"/>
    <lineage>
        <taxon>Bacteria</taxon>
        <taxon>Pseudomonadati</taxon>
        <taxon>Bacteroidota</taxon>
        <taxon>Cytophagia</taxon>
        <taxon>Cytophagales</taxon>
        <taxon>Hymenobacteraceae</taxon>
        <taxon>Pontibacter</taxon>
    </lineage>
</organism>
<protein>
    <submittedName>
        <fullName evidence="1">N-acetyl sugar amidotransferase</fullName>
    </submittedName>
</protein>
<name>A0A923N4K3_9BACT</name>
<keyword evidence="2" id="KW-1185">Reference proteome</keyword>
<dbReference type="Gene3D" id="3.40.50.620">
    <property type="entry name" value="HUPs"/>
    <property type="match status" value="1"/>
</dbReference>
<dbReference type="InterPro" id="IPR014729">
    <property type="entry name" value="Rossmann-like_a/b/a_fold"/>
</dbReference>
<dbReference type="EMBL" id="JACRVF010000001">
    <property type="protein sequence ID" value="MBC5991617.1"/>
    <property type="molecule type" value="Genomic_DNA"/>
</dbReference>
<dbReference type="AlphaFoldDB" id="A0A923N4K3"/>
<comment type="caution">
    <text evidence="1">The sequence shown here is derived from an EMBL/GenBank/DDBJ whole genome shotgun (WGS) entry which is preliminary data.</text>
</comment>
<reference evidence="1" key="1">
    <citation type="submission" date="2020-08" db="EMBL/GenBank/DDBJ databases">
        <title>Pontibacter sp. SD6 16S ribosomal RNA gene Genome sequencing and assembly.</title>
        <authorList>
            <person name="Kang M."/>
        </authorList>
    </citation>
    <scope>NUCLEOTIDE SEQUENCE</scope>
    <source>
        <strain evidence="1">SD6</strain>
    </source>
</reference>
<dbReference type="SUPFAM" id="SSF52402">
    <property type="entry name" value="Adenine nucleotide alpha hydrolases-like"/>
    <property type="match status" value="1"/>
</dbReference>
<accession>A0A923N4K3</accession>